<dbReference type="SMART" id="SM00248">
    <property type="entry name" value="ANK"/>
    <property type="match status" value="2"/>
</dbReference>
<dbReference type="Pfam" id="PF12796">
    <property type="entry name" value="Ank_2"/>
    <property type="match status" value="1"/>
</dbReference>
<dbReference type="Proteomes" id="UP000663823">
    <property type="component" value="Unassembled WGS sequence"/>
</dbReference>
<comment type="caution">
    <text evidence="1">The sequence shown here is derived from an EMBL/GenBank/DDBJ whole genome shotgun (WGS) entry which is preliminary data.</text>
</comment>
<proteinExistence type="predicted"/>
<evidence type="ECO:0008006" key="4">
    <source>
        <dbReference type="Google" id="ProtNLM"/>
    </source>
</evidence>
<reference evidence="1" key="1">
    <citation type="submission" date="2021-02" db="EMBL/GenBank/DDBJ databases">
        <authorList>
            <person name="Nowell W R."/>
        </authorList>
    </citation>
    <scope>NUCLEOTIDE SEQUENCE</scope>
</reference>
<dbReference type="InterPro" id="IPR002110">
    <property type="entry name" value="Ankyrin_rpt"/>
</dbReference>
<sequence>MNERHHYSLVGLNLNPNQTNKRSATDNYFSSLPNEHEHKIKMREMYSRVAHDMGMFHYPLHIAIKQDFIQLVQFILNYKQLFNMKIEETYTKRTALHVAAGKCSTEIISLLLEEGQVEEDQLDLNGHTPLDIVWKLLSNLDYEFEYREETLK</sequence>
<protein>
    <recommendedName>
        <fullName evidence="4">Ankyrin repeat protein</fullName>
    </recommendedName>
</protein>
<gene>
    <name evidence="2" type="ORF">OTI717_LOCUS30406</name>
    <name evidence="1" type="ORF">RFH988_LOCUS38337</name>
</gene>
<dbReference type="InterPro" id="IPR036770">
    <property type="entry name" value="Ankyrin_rpt-contain_sf"/>
</dbReference>
<dbReference type="OrthoDB" id="303876at2759"/>
<dbReference type="EMBL" id="CAJNOO010009128">
    <property type="protein sequence ID" value="CAF1489445.1"/>
    <property type="molecule type" value="Genomic_DNA"/>
</dbReference>
<name>A0A815SFD3_9BILA</name>
<organism evidence="1 3">
    <name type="scientific">Rotaria sordida</name>
    <dbReference type="NCBI Taxonomy" id="392033"/>
    <lineage>
        <taxon>Eukaryota</taxon>
        <taxon>Metazoa</taxon>
        <taxon>Spiralia</taxon>
        <taxon>Gnathifera</taxon>
        <taxon>Rotifera</taxon>
        <taxon>Eurotatoria</taxon>
        <taxon>Bdelloidea</taxon>
        <taxon>Philodinida</taxon>
        <taxon>Philodinidae</taxon>
        <taxon>Rotaria</taxon>
    </lineage>
</organism>
<dbReference type="SUPFAM" id="SSF48403">
    <property type="entry name" value="Ankyrin repeat"/>
    <property type="match status" value="1"/>
</dbReference>
<evidence type="ECO:0000313" key="1">
    <source>
        <dbReference type="EMBL" id="CAF1489445.1"/>
    </source>
</evidence>
<dbReference type="AlphaFoldDB" id="A0A815SFD3"/>
<dbReference type="EMBL" id="CAJOAX010008146">
    <property type="protein sequence ID" value="CAF4026590.1"/>
    <property type="molecule type" value="Genomic_DNA"/>
</dbReference>
<evidence type="ECO:0000313" key="3">
    <source>
        <dbReference type="Proteomes" id="UP000663882"/>
    </source>
</evidence>
<accession>A0A815SFD3</accession>
<dbReference type="Proteomes" id="UP000663882">
    <property type="component" value="Unassembled WGS sequence"/>
</dbReference>
<dbReference type="Gene3D" id="1.25.40.20">
    <property type="entry name" value="Ankyrin repeat-containing domain"/>
    <property type="match status" value="1"/>
</dbReference>
<evidence type="ECO:0000313" key="2">
    <source>
        <dbReference type="EMBL" id="CAF4026590.1"/>
    </source>
</evidence>